<evidence type="ECO:0000313" key="1">
    <source>
        <dbReference type="EMBL" id="MBC6000508.1"/>
    </source>
</evidence>
<comment type="caution">
    <text evidence="1">The sequence shown here is derived from an EMBL/GenBank/DDBJ whole genome shotgun (WGS) entry which is preliminary data.</text>
</comment>
<dbReference type="EMBL" id="JACRWI010000001">
    <property type="protein sequence ID" value="MBC6000508.1"/>
    <property type="molecule type" value="Genomic_DNA"/>
</dbReference>
<sequence length="233" mass="27268">MDNVELKRYEKGNFSSIYIGVKPIIKFAMLRLENFIAYYLRGPGGVDYKSELLDVDSYAREIFYIEQADAYKIENWIVYYDDEHDCMAVRHCFWDKALDRELIMADESLRATVREEYIVDTIPHICNQTIVSVNVMAKHNILNAINAFDTAISKMNILELFRNVDYSTGNYRISRSYDLDVRIEAIINEEQNELYSIIGEIKSFIIETLKEPLDTTDDYKIALDYQFSPIDII</sequence>
<accession>A0ABR7JUH3</accession>
<organism evidence="1 2">
    <name type="scientific">Veillonella hominis</name>
    <dbReference type="NCBI Taxonomy" id="2764330"/>
    <lineage>
        <taxon>Bacteria</taxon>
        <taxon>Bacillati</taxon>
        <taxon>Bacillota</taxon>
        <taxon>Negativicutes</taxon>
        <taxon>Veillonellales</taxon>
        <taxon>Veillonellaceae</taxon>
        <taxon>Veillonella</taxon>
    </lineage>
</organism>
<protein>
    <submittedName>
        <fullName evidence="1">Uncharacterized protein</fullName>
    </submittedName>
</protein>
<gene>
    <name evidence="1" type="ORF">H8892_00875</name>
</gene>
<dbReference type="Proteomes" id="UP000640363">
    <property type="component" value="Unassembled WGS sequence"/>
</dbReference>
<keyword evidence="2" id="KW-1185">Reference proteome</keyword>
<evidence type="ECO:0000313" key="2">
    <source>
        <dbReference type="Proteomes" id="UP000640363"/>
    </source>
</evidence>
<reference evidence="1 2" key="1">
    <citation type="submission" date="2020-08" db="EMBL/GenBank/DDBJ databases">
        <authorList>
            <person name="Liu C."/>
            <person name="Sun Q."/>
        </authorList>
    </citation>
    <scope>NUCLEOTIDE SEQUENCE [LARGE SCALE GENOMIC DNA]</scope>
    <source>
        <strain evidence="1 2">NSJ-78</strain>
    </source>
</reference>
<name>A0ABR7JUH3_9FIRM</name>
<proteinExistence type="predicted"/>
<dbReference type="RefSeq" id="WP_008714896.1">
    <property type="nucleotide sequence ID" value="NZ_JACRWI010000001.1"/>
</dbReference>